<keyword evidence="3" id="KW-1185">Reference proteome</keyword>
<feature type="region of interest" description="Disordered" evidence="1">
    <location>
        <begin position="275"/>
        <end position="294"/>
    </location>
</feature>
<evidence type="ECO:0000313" key="3">
    <source>
        <dbReference type="Proteomes" id="UP000324222"/>
    </source>
</evidence>
<proteinExistence type="predicted"/>
<feature type="region of interest" description="Disordered" evidence="1">
    <location>
        <begin position="702"/>
        <end position="724"/>
    </location>
</feature>
<evidence type="ECO:0000313" key="2">
    <source>
        <dbReference type="EMBL" id="MPC13773.1"/>
    </source>
</evidence>
<comment type="caution">
    <text evidence="2">The sequence shown here is derived from an EMBL/GenBank/DDBJ whole genome shotgun (WGS) entry which is preliminary data.</text>
</comment>
<gene>
    <name evidence="2" type="ORF">E2C01_006517</name>
</gene>
<dbReference type="AlphaFoldDB" id="A0A5B7D218"/>
<feature type="compositionally biased region" description="Low complexity" evidence="1">
    <location>
        <begin position="707"/>
        <end position="720"/>
    </location>
</feature>
<reference evidence="2 3" key="1">
    <citation type="submission" date="2019-05" db="EMBL/GenBank/DDBJ databases">
        <title>Another draft genome of Portunus trituberculatus and its Hox gene families provides insights of decapod evolution.</title>
        <authorList>
            <person name="Jeong J.-H."/>
            <person name="Song I."/>
            <person name="Kim S."/>
            <person name="Choi T."/>
            <person name="Kim D."/>
            <person name="Ryu S."/>
            <person name="Kim W."/>
        </authorList>
    </citation>
    <scope>NUCLEOTIDE SEQUENCE [LARGE SCALE GENOMIC DNA]</scope>
    <source>
        <tissue evidence="2">Muscle</tissue>
    </source>
</reference>
<feature type="region of interest" description="Disordered" evidence="1">
    <location>
        <begin position="241"/>
        <end position="264"/>
    </location>
</feature>
<feature type="region of interest" description="Disordered" evidence="1">
    <location>
        <begin position="510"/>
        <end position="641"/>
    </location>
</feature>
<feature type="compositionally biased region" description="Basic and acidic residues" evidence="1">
    <location>
        <begin position="657"/>
        <end position="668"/>
    </location>
</feature>
<evidence type="ECO:0000256" key="1">
    <source>
        <dbReference type="SAM" id="MobiDB-lite"/>
    </source>
</evidence>
<feature type="compositionally biased region" description="Polar residues" evidence="1">
    <location>
        <begin position="510"/>
        <end position="543"/>
    </location>
</feature>
<feature type="compositionally biased region" description="Basic and acidic residues" evidence="1">
    <location>
        <begin position="251"/>
        <end position="261"/>
    </location>
</feature>
<name>A0A5B7D218_PORTR</name>
<sequence length="742" mass="80435">MWKEYVEEMVEVVEEQHIEVVEQQHVQVVEEQHEVEYCGVKVAPPNEELSPTLLRRQTFTQSTSCRETFKGVRGGCLPPCEVEASPARRQTFVTQPSRETFQEVKEDVLPTCPSPDTPLRRQTYLANPPETFKPVVGGRLPACEVMDSPLRRQTFIKNLSPPCVSQPHTPSPCPESVVMQPSSPSECGDSNTLSQLLKGVSLENTPATPAPKPSHNNPEAVFAYCQNLFERLNKSNFSFTHSNSPDNVWETGREENGRDDELTSPEELMCTAPSTPLSEYESAPSTPPPVIKDNFNVTQEFPTPSIGGPRECSMPAIIDTLEATLSPHSPVSPSPRRLSSGTITKETSVLNPADLITVDSQPSLITPTRDSTHPHLISPGSPYQSEALSELLLYKGSGSPSCSTIGGEIFSPNRDLTLESFAFSPSHDPRRCSTGVKDLPPEELRRLSDKGRQLFFGPEFETERRGCAPLTSLTTSSILSEGVGHQGLSTIEEEEIGGTFTISRTFEGQKNHQLSSTSHLPTLNETHDLSSSTTVKETHSSVSVEKPQSPFLIPSDNSHSSVPKEKSDSSIMLKDIPSSPSPVEPLNSLDPPTSPDIPTEIPAQPVATPPQLGTSEVNGEKVNSPVQTTSKTPESDQDEATKSGLVFIKISPGGCKRPPEGQTKDPWAKRSRIVPAPATASAPVVPQKRASVRRPVVLITRKHSPKRSTATVGAGSAAVGRKPRASQPAGLCVIGVIVLEIR</sequence>
<dbReference type="EMBL" id="VSRR010000305">
    <property type="protein sequence ID" value="MPC13773.1"/>
    <property type="molecule type" value="Genomic_DNA"/>
</dbReference>
<accession>A0A5B7D218</accession>
<protein>
    <submittedName>
        <fullName evidence="2">Uncharacterized protein</fullName>
    </submittedName>
</protein>
<dbReference type="OrthoDB" id="2148418at2759"/>
<organism evidence="2 3">
    <name type="scientific">Portunus trituberculatus</name>
    <name type="common">Swimming crab</name>
    <name type="synonym">Neptunus trituberculatus</name>
    <dbReference type="NCBI Taxonomy" id="210409"/>
    <lineage>
        <taxon>Eukaryota</taxon>
        <taxon>Metazoa</taxon>
        <taxon>Ecdysozoa</taxon>
        <taxon>Arthropoda</taxon>
        <taxon>Crustacea</taxon>
        <taxon>Multicrustacea</taxon>
        <taxon>Malacostraca</taxon>
        <taxon>Eumalacostraca</taxon>
        <taxon>Eucarida</taxon>
        <taxon>Decapoda</taxon>
        <taxon>Pleocyemata</taxon>
        <taxon>Brachyura</taxon>
        <taxon>Eubrachyura</taxon>
        <taxon>Portunoidea</taxon>
        <taxon>Portunidae</taxon>
        <taxon>Portuninae</taxon>
        <taxon>Portunus</taxon>
    </lineage>
</organism>
<dbReference type="Proteomes" id="UP000324222">
    <property type="component" value="Unassembled WGS sequence"/>
</dbReference>
<feature type="region of interest" description="Disordered" evidence="1">
    <location>
        <begin position="649"/>
        <end position="668"/>
    </location>
</feature>